<dbReference type="GO" id="GO:0019305">
    <property type="term" value="P:dTDP-rhamnose biosynthetic process"/>
    <property type="evidence" value="ECO:0007669"/>
    <property type="project" value="UniProtKB-UniPathway"/>
</dbReference>
<evidence type="ECO:0000313" key="9">
    <source>
        <dbReference type="Proteomes" id="UP000295313"/>
    </source>
</evidence>
<dbReference type="CDD" id="cd05254">
    <property type="entry name" value="dTDP_HR_like_SDR_e"/>
    <property type="match status" value="1"/>
</dbReference>
<keyword evidence="6" id="KW-0560">Oxidoreductase</keyword>
<dbReference type="GO" id="GO:0008831">
    <property type="term" value="F:dTDP-4-dehydrorhamnose reductase activity"/>
    <property type="evidence" value="ECO:0007669"/>
    <property type="project" value="UniProtKB-EC"/>
</dbReference>
<comment type="function">
    <text evidence="6">Catalyzes the reduction of dTDP-6-deoxy-L-lyxo-4-hexulose to yield dTDP-L-rhamnose.</text>
</comment>
<dbReference type="EMBL" id="SOEO01000003">
    <property type="protein sequence ID" value="TDX83023.1"/>
    <property type="molecule type" value="Genomic_DNA"/>
</dbReference>
<evidence type="ECO:0000256" key="2">
    <source>
        <dbReference type="ARBA" id="ARBA00010944"/>
    </source>
</evidence>
<evidence type="ECO:0000256" key="5">
    <source>
        <dbReference type="ARBA" id="ARBA00048200"/>
    </source>
</evidence>
<dbReference type="InterPro" id="IPR005913">
    <property type="entry name" value="dTDP_dehydrorham_reduct"/>
</dbReference>
<comment type="catalytic activity">
    <reaction evidence="5">
        <text>dTDP-beta-L-rhamnose + NADP(+) = dTDP-4-dehydro-beta-L-rhamnose + NADPH + H(+)</text>
        <dbReference type="Rhea" id="RHEA:21796"/>
        <dbReference type="ChEBI" id="CHEBI:15378"/>
        <dbReference type="ChEBI" id="CHEBI:57510"/>
        <dbReference type="ChEBI" id="CHEBI:57783"/>
        <dbReference type="ChEBI" id="CHEBI:58349"/>
        <dbReference type="ChEBI" id="CHEBI:62830"/>
        <dbReference type="EC" id="1.1.1.133"/>
    </reaction>
</comment>
<gene>
    <name evidence="8" type="ORF">B0I22_3078</name>
</gene>
<dbReference type="InterPro" id="IPR036291">
    <property type="entry name" value="NAD(P)-bd_dom_sf"/>
</dbReference>
<dbReference type="EC" id="1.1.1.133" evidence="3 6"/>
<dbReference type="PANTHER" id="PTHR10491:SF4">
    <property type="entry name" value="METHIONINE ADENOSYLTRANSFERASE 2 SUBUNIT BETA"/>
    <property type="match status" value="1"/>
</dbReference>
<name>A0A4R8I436_9FLAO</name>
<dbReference type="UniPathway" id="UPA00124"/>
<keyword evidence="6" id="KW-0521">NADP</keyword>
<dbReference type="AlphaFoldDB" id="A0A4R8I436"/>
<evidence type="ECO:0000256" key="4">
    <source>
        <dbReference type="ARBA" id="ARBA00017099"/>
    </source>
</evidence>
<evidence type="ECO:0000259" key="7">
    <source>
        <dbReference type="Pfam" id="PF04321"/>
    </source>
</evidence>
<evidence type="ECO:0000256" key="3">
    <source>
        <dbReference type="ARBA" id="ARBA00012929"/>
    </source>
</evidence>
<dbReference type="PANTHER" id="PTHR10491">
    <property type="entry name" value="DTDP-4-DEHYDRORHAMNOSE REDUCTASE"/>
    <property type="match status" value="1"/>
</dbReference>
<sequence>MKKILIIGIKGMAGHLLFQYYQQNNLYDVYGIARNIEPSDKVFNLDVSDTSVLKSIITENQFDYVVNCIGILNKDAEDNPSKAIWFNSYFPHFLEEITKGTDTKIIHISTDCVFSGKENGGYAETSFKNGIGFYAQSKALGELDNDKDLTIRTSIIGPELNQNGIGLFHWFMSQPDDATLKGFSNVFWSGITTLELAKVVDDAIKNKVTGLKQISREKIDKYSLISLFNEIFKNEKIEILSNGDYHSDKSLVSERTDYVYNVPTYKEMMMEMRDWIFEKNKTAYFYE</sequence>
<accession>A0A4R8I436</accession>
<dbReference type="InterPro" id="IPR029903">
    <property type="entry name" value="RmlD-like-bd"/>
</dbReference>
<proteinExistence type="inferred from homology"/>
<comment type="pathway">
    <text evidence="1 6">Carbohydrate biosynthesis; dTDP-L-rhamnose biosynthesis.</text>
</comment>
<dbReference type="Pfam" id="PF04321">
    <property type="entry name" value="RmlD_sub_bind"/>
    <property type="match status" value="1"/>
</dbReference>
<dbReference type="Proteomes" id="UP000295313">
    <property type="component" value="Unassembled WGS sequence"/>
</dbReference>
<dbReference type="OrthoDB" id="9803892at2"/>
<feature type="domain" description="RmlD-like substrate binding" evidence="7">
    <location>
        <begin position="3"/>
        <end position="155"/>
    </location>
</feature>
<dbReference type="GO" id="GO:0005829">
    <property type="term" value="C:cytosol"/>
    <property type="evidence" value="ECO:0007669"/>
    <property type="project" value="TreeGrafter"/>
</dbReference>
<keyword evidence="9" id="KW-1185">Reference proteome</keyword>
<evidence type="ECO:0000256" key="6">
    <source>
        <dbReference type="RuleBase" id="RU364082"/>
    </source>
</evidence>
<dbReference type="RefSeq" id="WP_133946013.1">
    <property type="nucleotide sequence ID" value="NZ_SOEO01000003.1"/>
</dbReference>
<comment type="caution">
    <text evidence="8">The sequence shown here is derived from an EMBL/GenBank/DDBJ whole genome shotgun (WGS) entry which is preliminary data.</text>
</comment>
<comment type="similarity">
    <text evidence="2 6">Belongs to the dTDP-4-dehydrorhamnose reductase family.</text>
</comment>
<dbReference type="SUPFAM" id="SSF51735">
    <property type="entry name" value="NAD(P)-binding Rossmann-fold domains"/>
    <property type="match status" value="1"/>
</dbReference>
<reference evidence="8 9" key="1">
    <citation type="submission" date="2019-03" db="EMBL/GenBank/DDBJ databases">
        <title>Genomic Encyclopedia of Type Strains, Phase III (KMG-III): the genomes of soil and plant-associated and newly described type strains.</title>
        <authorList>
            <person name="Whitman W."/>
        </authorList>
    </citation>
    <scope>NUCLEOTIDE SEQUENCE [LARGE SCALE GENOMIC DNA]</scope>
    <source>
        <strain evidence="8 9">CGMCC 1.12802</strain>
    </source>
</reference>
<evidence type="ECO:0000256" key="1">
    <source>
        <dbReference type="ARBA" id="ARBA00004781"/>
    </source>
</evidence>
<protein>
    <recommendedName>
        <fullName evidence="4 6">dTDP-4-dehydrorhamnose reductase</fullName>
        <ecNumber evidence="3 6">1.1.1.133</ecNumber>
    </recommendedName>
</protein>
<evidence type="ECO:0000313" key="8">
    <source>
        <dbReference type="EMBL" id="TDX83023.1"/>
    </source>
</evidence>
<dbReference type="Gene3D" id="3.40.50.720">
    <property type="entry name" value="NAD(P)-binding Rossmann-like Domain"/>
    <property type="match status" value="1"/>
</dbReference>
<organism evidence="8 9">
    <name type="scientific">Epilithonimonas xixisoli</name>
    <dbReference type="NCBI Taxonomy" id="1476462"/>
    <lineage>
        <taxon>Bacteria</taxon>
        <taxon>Pseudomonadati</taxon>
        <taxon>Bacteroidota</taxon>
        <taxon>Flavobacteriia</taxon>
        <taxon>Flavobacteriales</taxon>
        <taxon>Weeksellaceae</taxon>
        <taxon>Chryseobacterium group</taxon>
        <taxon>Epilithonimonas</taxon>
    </lineage>
</organism>